<protein>
    <submittedName>
        <fullName evidence="1">CLUMA_CG000580, isoform A</fullName>
    </submittedName>
</protein>
<dbReference type="AlphaFoldDB" id="A0A1J1HFW2"/>
<dbReference type="EMBL" id="CVRI01000002">
    <property type="protein sequence ID" value="CRK86747.1"/>
    <property type="molecule type" value="Genomic_DNA"/>
</dbReference>
<accession>A0A1J1HFW2</accession>
<reference evidence="1 2" key="1">
    <citation type="submission" date="2015-04" db="EMBL/GenBank/DDBJ databases">
        <authorList>
            <person name="Syromyatnikov M.Y."/>
            <person name="Popov V.N."/>
        </authorList>
    </citation>
    <scope>NUCLEOTIDE SEQUENCE [LARGE SCALE GENOMIC DNA]</scope>
</reference>
<sequence length="67" mass="7672">MEIFGVFQKSTINFIEGVFRGLIVGNNLLILTLPRKSVNIRGLFSSSLDESWKFLPKQIPQENYAKK</sequence>
<name>A0A1J1HFW2_9DIPT</name>
<proteinExistence type="predicted"/>
<dbReference type="Proteomes" id="UP000183832">
    <property type="component" value="Unassembled WGS sequence"/>
</dbReference>
<gene>
    <name evidence="1" type="ORF">CLUMA_CG000580</name>
</gene>
<evidence type="ECO:0000313" key="2">
    <source>
        <dbReference type="Proteomes" id="UP000183832"/>
    </source>
</evidence>
<evidence type="ECO:0000313" key="1">
    <source>
        <dbReference type="EMBL" id="CRK86747.1"/>
    </source>
</evidence>
<keyword evidence="2" id="KW-1185">Reference proteome</keyword>
<organism evidence="1 2">
    <name type="scientific">Clunio marinus</name>
    <dbReference type="NCBI Taxonomy" id="568069"/>
    <lineage>
        <taxon>Eukaryota</taxon>
        <taxon>Metazoa</taxon>
        <taxon>Ecdysozoa</taxon>
        <taxon>Arthropoda</taxon>
        <taxon>Hexapoda</taxon>
        <taxon>Insecta</taxon>
        <taxon>Pterygota</taxon>
        <taxon>Neoptera</taxon>
        <taxon>Endopterygota</taxon>
        <taxon>Diptera</taxon>
        <taxon>Nematocera</taxon>
        <taxon>Chironomoidea</taxon>
        <taxon>Chironomidae</taxon>
        <taxon>Clunio</taxon>
    </lineage>
</organism>